<evidence type="ECO:0000313" key="5">
    <source>
        <dbReference type="Proteomes" id="UP000288246"/>
    </source>
</evidence>
<dbReference type="NCBIfam" id="TIGR00095">
    <property type="entry name" value="16S rRNA (guanine(966)-N(2))-methyltransferase RsmD"/>
    <property type="match status" value="1"/>
</dbReference>
<evidence type="ECO:0000313" key="4">
    <source>
        <dbReference type="EMBL" id="GCD21666.1"/>
    </source>
</evidence>
<dbReference type="GO" id="GO:0031167">
    <property type="term" value="P:rRNA methylation"/>
    <property type="evidence" value="ECO:0007669"/>
    <property type="project" value="InterPro"/>
</dbReference>
<gene>
    <name evidence="4" type="ORF">CTKZ_32280</name>
</gene>
<evidence type="ECO:0000256" key="3">
    <source>
        <dbReference type="SAM" id="MobiDB-lite"/>
    </source>
</evidence>
<dbReference type="Gene3D" id="3.40.50.150">
    <property type="entry name" value="Vaccinia Virus protein VP39"/>
    <property type="match status" value="1"/>
</dbReference>
<dbReference type="Pfam" id="PF03602">
    <property type="entry name" value="Cons_hypoth95"/>
    <property type="match status" value="1"/>
</dbReference>
<dbReference type="CDD" id="cd02440">
    <property type="entry name" value="AdoMet_MTases"/>
    <property type="match status" value="1"/>
</dbReference>
<evidence type="ECO:0000256" key="1">
    <source>
        <dbReference type="ARBA" id="ARBA00022603"/>
    </source>
</evidence>
<accession>A0A401V453</accession>
<dbReference type="PIRSF" id="PIRSF004553">
    <property type="entry name" value="CHP00095"/>
    <property type="match status" value="1"/>
</dbReference>
<dbReference type="OrthoDB" id="9803017at2"/>
<organism evidence="4 5">
    <name type="scientific">Cellulomonas algicola</name>
    <dbReference type="NCBI Taxonomy" id="2071633"/>
    <lineage>
        <taxon>Bacteria</taxon>
        <taxon>Bacillati</taxon>
        <taxon>Actinomycetota</taxon>
        <taxon>Actinomycetes</taxon>
        <taxon>Micrococcales</taxon>
        <taxon>Cellulomonadaceae</taxon>
        <taxon>Cellulomonas</taxon>
    </lineage>
</organism>
<dbReference type="SUPFAM" id="SSF53335">
    <property type="entry name" value="S-adenosyl-L-methionine-dependent methyltransferases"/>
    <property type="match status" value="1"/>
</dbReference>
<comment type="caution">
    <text evidence="4">The sequence shown here is derived from an EMBL/GenBank/DDBJ whole genome shotgun (WGS) entry which is preliminary data.</text>
</comment>
<evidence type="ECO:0000256" key="2">
    <source>
        <dbReference type="ARBA" id="ARBA00022679"/>
    </source>
</evidence>
<feature type="compositionally biased region" description="Basic and acidic residues" evidence="3">
    <location>
        <begin position="204"/>
        <end position="214"/>
    </location>
</feature>
<dbReference type="InterPro" id="IPR029063">
    <property type="entry name" value="SAM-dependent_MTases_sf"/>
</dbReference>
<feature type="compositionally biased region" description="Low complexity" evidence="3">
    <location>
        <begin position="184"/>
        <end position="196"/>
    </location>
</feature>
<dbReference type="AlphaFoldDB" id="A0A401V453"/>
<reference evidence="4 5" key="1">
    <citation type="submission" date="2018-11" db="EMBL/GenBank/DDBJ databases">
        <title>Draft genome sequence of Cellulomonas takizawaensis strain TKZ-21.</title>
        <authorList>
            <person name="Yamamura H."/>
            <person name="Hayashi T."/>
            <person name="Hamada M."/>
            <person name="Serisawa Y."/>
            <person name="Matsuyama K."/>
            <person name="Nakagawa Y."/>
            <person name="Otoguro M."/>
            <person name="Yanagida F."/>
            <person name="Hayakawa M."/>
        </authorList>
    </citation>
    <scope>NUCLEOTIDE SEQUENCE [LARGE SCALE GENOMIC DNA]</scope>
    <source>
        <strain evidence="4 5">TKZ-21</strain>
    </source>
</reference>
<dbReference type="EMBL" id="BHYL01000322">
    <property type="protein sequence ID" value="GCD21666.1"/>
    <property type="molecule type" value="Genomic_DNA"/>
</dbReference>
<dbReference type="RefSeq" id="WP_124344187.1">
    <property type="nucleotide sequence ID" value="NZ_BHYL01000322.1"/>
</dbReference>
<keyword evidence="5" id="KW-1185">Reference proteome</keyword>
<sequence length="214" mass="22528">MTRIVAGAAGGRTLQVPRRGTRPTSERVREALFSRLEHLGVVSGARVLDLYAGSGALGLEAASRGAVAVTLVESSRDAADVCRRNAATLGLRGVTVAAERAEKFVQRRPVAPWDLVLVDPPYDVAEPDLGTVLAHVAPGVADDGVLAVERSSRSPEPTWPTGWEGVERRVYGETVVWFGERTPVDGTPDDGGQPDDAAGDGDAADGRAPRPDED</sequence>
<proteinExistence type="predicted"/>
<dbReference type="InterPro" id="IPR004398">
    <property type="entry name" value="RNA_MeTrfase_RsmD"/>
</dbReference>
<protein>
    <submittedName>
        <fullName evidence="4">Methyltransferase</fullName>
    </submittedName>
</protein>
<dbReference type="GO" id="GO:0008168">
    <property type="term" value="F:methyltransferase activity"/>
    <property type="evidence" value="ECO:0007669"/>
    <property type="project" value="UniProtKB-KW"/>
</dbReference>
<keyword evidence="1 4" id="KW-0489">Methyltransferase</keyword>
<feature type="region of interest" description="Disordered" evidence="3">
    <location>
        <begin position="179"/>
        <end position="214"/>
    </location>
</feature>
<dbReference type="PANTHER" id="PTHR43542:SF1">
    <property type="entry name" value="METHYLTRANSFERASE"/>
    <property type="match status" value="1"/>
</dbReference>
<dbReference type="Proteomes" id="UP000288246">
    <property type="component" value="Unassembled WGS sequence"/>
</dbReference>
<keyword evidence="2 4" id="KW-0808">Transferase</keyword>
<dbReference type="PANTHER" id="PTHR43542">
    <property type="entry name" value="METHYLTRANSFERASE"/>
    <property type="match status" value="1"/>
</dbReference>
<name>A0A401V453_9CELL</name>